<evidence type="ECO:0000256" key="4">
    <source>
        <dbReference type="RuleBase" id="RU000384"/>
    </source>
</evidence>
<dbReference type="PANTHER" id="PTHR43407">
    <property type="entry name" value="GLUTAMINE SYNTHETASE"/>
    <property type="match status" value="1"/>
</dbReference>
<dbReference type="InterPro" id="IPR008146">
    <property type="entry name" value="Gln_synth_cat_dom"/>
</dbReference>
<comment type="caution">
    <text evidence="6">The sequence shown here is derived from an EMBL/GenBank/DDBJ whole genome shotgun (WGS) entry which is preliminary data.</text>
</comment>
<evidence type="ECO:0000256" key="1">
    <source>
        <dbReference type="ARBA" id="ARBA00009897"/>
    </source>
</evidence>
<dbReference type="Pfam" id="PF00120">
    <property type="entry name" value="Gln-synt_C"/>
    <property type="match status" value="1"/>
</dbReference>
<evidence type="ECO:0000313" key="6">
    <source>
        <dbReference type="EMBL" id="MFB9330209.1"/>
    </source>
</evidence>
<dbReference type="RefSeq" id="WP_377501569.1">
    <property type="nucleotide sequence ID" value="NZ_JBHMDO010000047.1"/>
</dbReference>
<protein>
    <recommendedName>
        <fullName evidence="2">glutamine synthetase</fullName>
        <ecNumber evidence="2">6.3.1.2</ecNumber>
    </recommendedName>
</protein>
<accession>A0ABV5KYA0</accession>
<gene>
    <name evidence="6" type="ORF">ACFFSY_30055</name>
</gene>
<dbReference type="InterPro" id="IPR014746">
    <property type="entry name" value="Gln_synth/guanido_kin_cat_dom"/>
</dbReference>
<name>A0ABV5KYA0_9BACL</name>
<comment type="similarity">
    <text evidence="1 3 4">Belongs to the glutamine synthetase family.</text>
</comment>
<dbReference type="SUPFAM" id="SSF55931">
    <property type="entry name" value="Glutamine synthetase/guanido kinase"/>
    <property type="match status" value="1"/>
</dbReference>
<feature type="domain" description="GS catalytic" evidence="5">
    <location>
        <begin position="1"/>
        <end position="105"/>
    </location>
</feature>
<evidence type="ECO:0000256" key="2">
    <source>
        <dbReference type="ARBA" id="ARBA00012937"/>
    </source>
</evidence>
<evidence type="ECO:0000256" key="3">
    <source>
        <dbReference type="PROSITE-ProRule" id="PRU01331"/>
    </source>
</evidence>
<dbReference type="PANTHER" id="PTHR43407:SF1">
    <property type="entry name" value="LENGSIN"/>
    <property type="match status" value="1"/>
</dbReference>
<organism evidence="6 7">
    <name type="scientific">Paenibacillus aurantiacus</name>
    <dbReference type="NCBI Taxonomy" id="1936118"/>
    <lineage>
        <taxon>Bacteria</taxon>
        <taxon>Bacillati</taxon>
        <taxon>Bacillota</taxon>
        <taxon>Bacilli</taxon>
        <taxon>Bacillales</taxon>
        <taxon>Paenibacillaceae</taxon>
        <taxon>Paenibacillus</taxon>
    </lineage>
</organism>
<sequence>MEYRTSDSSSNPYLAFSAMLMAGLDGIKRKLDPADYGLNQGSTAHKLPNSLDAALNCLEGDYEYLLEGNVFTEDVIQAYIAMKRGEFQVISEHIHPIELQYYFGV</sequence>
<evidence type="ECO:0000259" key="5">
    <source>
        <dbReference type="PROSITE" id="PS51987"/>
    </source>
</evidence>
<keyword evidence="7" id="KW-1185">Reference proteome</keyword>
<reference evidence="6 7" key="1">
    <citation type="submission" date="2024-09" db="EMBL/GenBank/DDBJ databases">
        <authorList>
            <person name="Sun Q."/>
            <person name="Mori K."/>
        </authorList>
    </citation>
    <scope>NUCLEOTIDE SEQUENCE [LARGE SCALE GENOMIC DNA]</scope>
    <source>
        <strain evidence="6 7">TISTR 2452</strain>
    </source>
</reference>
<dbReference type="EMBL" id="JBHMDO010000047">
    <property type="protein sequence ID" value="MFB9330209.1"/>
    <property type="molecule type" value="Genomic_DNA"/>
</dbReference>
<dbReference type="EC" id="6.3.1.2" evidence="2"/>
<proteinExistence type="inferred from homology"/>
<dbReference type="Gene3D" id="3.30.590.10">
    <property type="entry name" value="Glutamine synthetase/guanido kinase, catalytic domain"/>
    <property type="match status" value="1"/>
</dbReference>
<dbReference type="PROSITE" id="PS51987">
    <property type="entry name" value="GS_CATALYTIC"/>
    <property type="match status" value="1"/>
</dbReference>
<evidence type="ECO:0000313" key="7">
    <source>
        <dbReference type="Proteomes" id="UP001589747"/>
    </source>
</evidence>
<dbReference type="Proteomes" id="UP001589747">
    <property type="component" value="Unassembled WGS sequence"/>
</dbReference>